<evidence type="ECO:0008006" key="4">
    <source>
        <dbReference type="Google" id="ProtNLM"/>
    </source>
</evidence>
<protein>
    <recommendedName>
        <fullName evidence="4">Diaminohydroxyphosphoribosylamino-pyrimidine deaminase</fullName>
    </recommendedName>
</protein>
<dbReference type="Gene3D" id="3.40.50.150">
    <property type="entry name" value="Vaccinia Virus protein VP39"/>
    <property type="match status" value="1"/>
</dbReference>
<evidence type="ECO:0000313" key="2">
    <source>
        <dbReference type="EMBL" id="KAK2630442.1"/>
    </source>
</evidence>
<dbReference type="AlphaFoldDB" id="A0AAD9T7P6"/>
<dbReference type="InterPro" id="IPR019410">
    <property type="entry name" value="Methyltransf_16"/>
</dbReference>
<dbReference type="EMBL" id="JAUBYV010000001">
    <property type="protein sequence ID" value="KAK2630442.1"/>
    <property type="molecule type" value="Genomic_DNA"/>
</dbReference>
<dbReference type="PANTHER" id="PTHR14614">
    <property type="entry name" value="HEPATOCELLULAR CARCINOMA-ASSOCIATED ANTIGEN"/>
    <property type="match status" value="1"/>
</dbReference>
<feature type="region of interest" description="Disordered" evidence="1">
    <location>
        <begin position="147"/>
        <end position="168"/>
    </location>
</feature>
<dbReference type="GO" id="GO:0005829">
    <property type="term" value="C:cytosol"/>
    <property type="evidence" value="ECO:0007669"/>
    <property type="project" value="TreeGrafter"/>
</dbReference>
<dbReference type="Proteomes" id="UP001285354">
    <property type="component" value="Unassembled WGS sequence"/>
</dbReference>
<dbReference type="GO" id="GO:0032991">
    <property type="term" value="C:protein-containing complex"/>
    <property type="evidence" value="ECO:0007669"/>
    <property type="project" value="TreeGrafter"/>
</dbReference>
<evidence type="ECO:0000256" key="1">
    <source>
        <dbReference type="SAM" id="MobiDB-lite"/>
    </source>
</evidence>
<evidence type="ECO:0000313" key="3">
    <source>
        <dbReference type="Proteomes" id="UP001285354"/>
    </source>
</evidence>
<proteinExistence type="predicted"/>
<dbReference type="GO" id="GO:0008757">
    <property type="term" value="F:S-adenosylmethionine-dependent methyltransferase activity"/>
    <property type="evidence" value="ECO:0007669"/>
    <property type="project" value="UniProtKB-ARBA"/>
</dbReference>
<dbReference type="InterPro" id="IPR029063">
    <property type="entry name" value="SAM-dependent_MTases_sf"/>
</dbReference>
<accession>A0AAD9T7P6</accession>
<dbReference type="SUPFAM" id="SSF53335">
    <property type="entry name" value="S-adenosyl-L-methionine-dependent methyltransferases"/>
    <property type="match status" value="1"/>
</dbReference>
<comment type="caution">
    <text evidence="2">The sequence shown here is derived from an EMBL/GenBank/DDBJ whole genome shotgun (WGS) entry which is preliminary data.</text>
</comment>
<gene>
    <name evidence="2" type="ORF">QTJ16_001262</name>
</gene>
<name>A0AAD9T7P6_9HELO</name>
<reference evidence="2" key="1">
    <citation type="submission" date="2023-06" db="EMBL/GenBank/DDBJ databases">
        <title>Draft genome of Marssonina rosae.</title>
        <authorList>
            <person name="Cheng Q."/>
        </authorList>
    </citation>
    <scope>NUCLEOTIDE SEQUENCE</scope>
    <source>
        <strain evidence="2">R4</strain>
    </source>
</reference>
<organism evidence="2 3">
    <name type="scientific">Diplocarpon rosae</name>
    <dbReference type="NCBI Taxonomy" id="946125"/>
    <lineage>
        <taxon>Eukaryota</taxon>
        <taxon>Fungi</taxon>
        <taxon>Dikarya</taxon>
        <taxon>Ascomycota</taxon>
        <taxon>Pezizomycotina</taxon>
        <taxon>Leotiomycetes</taxon>
        <taxon>Helotiales</taxon>
        <taxon>Drepanopezizaceae</taxon>
        <taxon>Diplocarpon</taxon>
    </lineage>
</organism>
<dbReference type="Pfam" id="PF10294">
    <property type="entry name" value="Methyltransf_16"/>
    <property type="match status" value="2"/>
</dbReference>
<sequence>MSVSMLVEVLGTEIDDPEEESFLLFSQSMPSQNLGFVDSKATLLDITIGDREFSIRQSPTILSSNRGGGTTGAVVWKITPLFSRWLSKSTNLLFKLGIFNSDSTVLELGCGISGITGLSLSPRIGSYVLTDQDYVMKLLNQNLAQNRSQTSSFKKSRKSSTKPKGSALPDLVQAPGSITAKTLDWEIDEVTPSLTGDMSKRSFDGVIACDCIYNDTLIKPLVDICIDVCKLRKSDSSNRENPSICLVAQQLRASEVFEGWLKEFHRAFRVWRLPDEELGDGLKSDSGFVIHIGILR</sequence>
<dbReference type="PANTHER" id="PTHR14614:SF109">
    <property type="entry name" value="RIBOSOMAL LYSINE N-METHYLTRANSFERASE 5"/>
    <property type="match status" value="1"/>
</dbReference>
<keyword evidence="3" id="KW-1185">Reference proteome</keyword>